<name>A0A0P1EXE9_9RHOB</name>
<dbReference type="RefSeq" id="WP_052068274.1">
    <property type="nucleotide sequence ID" value="NZ_CYRX01000010.1"/>
</dbReference>
<feature type="coiled-coil region" evidence="1">
    <location>
        <begin position="38"/>
        <end position="65"/>
    </location>
</feature>
<dbReference type="EMBL" id="CYRX01000010">
    <property type="protein sequence ID" value="CUH59572.1"/>
    <property type="molecule type" value="Genomic_DNA"/>
</dbReference>
<organism evidence="2 3">
    <name type="scientific">Thalassobacter stenotrophicus</name>
    <dbReference type="NCBI Taxonomy" id="266809"/>
    <lineage>
        <taxon>Bacteria</taxon>
        <taxon>Pseudomonadati</taxon>
        <taxon>Pseudomonadota</taxon>
        <taxon>Alphaproteobacteria</taxon>
        <taxon>Rhodobacterales</taxon>
        <taxon>Roseobacteraceae</taxon>
        <taxon>Thalassobacter</taxon>
    </lineage>
</organism>
<evidence type="ECO:0008006" key="4">
    <source>
        <dbReference type="Google" id="ProtNLM"/>
    </source>
</evidence>
<protein>
    <recommendedName>
        <fullName evidence="4">Chromosome segregation protein SMC</fullName>
    </recommendedName>
</protein>
<evidence type="ECO:0000313" key="2">
    <source>
        <dbReference type="EMBL" id="CUH59572.1"/>
    </source>
</evidence>
<gene>
    <name evidence="2" type="ORF">THS5294_00858</name>
</gene>
<dbReference type="Proteomes" id="UP000051298">
    <property type="component" value="Unassembled WGS sequence"/>
</dbReference>
<keyword evidence="1" id="KW-0175">Coiled coil</keyword>
<evidence type="ECO:0000313" key="3">
    <source>
        <dbReference type="Proteomes" id="UP000051298"/>
    </source>
</evidence>
<sequence>MSENDMTTDAERRLTGALDRLEAALTGPQSAGALAVKLAEEQTVTAQLSERITALKDELAEVQAAATEAAAPTEDLSHIVAERDIELANLRAALAEAQSGASAEMEALRVSHAAALAAKDAEIDRIHVQADAMGAAAAPMAADPGDLAALAELTEVTAALRASAAQGATDAGLINRALEAEVEALRVARHADLAEMRTLLAELEPMLEESANA</sequence>
<reference evidence="2 3" key="1">
    <citation type="submission" date="2015-09" db="EMBL/GenBank/DDBJ databases">
        <authorList>
            <consortium name="Swine Surveillance"/>
        </authorList>
    </citation>
    <scope>NUCLEOTIDE SEQUENCE [LARGE SCALE GENOMIC DNA]</scope>
    <source>
        <strain evidence="2 3">CECT 5294</strain>
    </source>
</reference>
<proteinExistence type="predicted"/>
<evidence type="ECO:0000256" key="1">
    <source>
        <dbReference type="SAM" id="Coils"/>
    </source>
</evidence>
<dbReference type="AlphaFoldDB" id="A0A0P1EXE9"/>
<accession>A0A0P1EXE9</accession>